<keyword evidence="1" id="KW-1133">Transmembrane helix</keyword>
<evidence type="ECO:0000313" key="3">
    <source>
        <dbReference type="Proteomes" id="UP001499954"/>
    </source>
</evidence>
<protein>
    <recommendedName>
        <fullName evidence="4">Histidinol dehydrogenase</fullName>
    </recommendedName>
</protein>
<dbReference type="EMBL" id="BAAAMK010000002">
    <property type="protein sequence ID" value="GAA1948470.1"/>
    <property type="molecule type" value="Genomic_DNA"/>
</dbReference>
<sequence>MNDLGETSLWSRVATLVLALLVGAIYGTLGTVGHRQVWRIGEVSLPWGLVVALIGVAALLVAFRTIGGGRLVAAVAGLGVILMVGLLTLPGPGGSVLVVGDLTGTIWSIGPALVTVFVVAWPRLPQRTRPAGAVVAGSASGAASPGFGAA</sequence>
<organism evidence="2 3">
    <name type="scientific">Agromyces allii</name>
    <dbReference type="NCBI Taxonomy" id="393607"/>
    <lineage>
        <taxon>Bacteria</taxon>
        <taxon>Bacillati</taxon>
        <taxon>Actinomycetota</taxon>
        <taxon>Actinomycetes</taxon>
        <taxon>Micrococcales</taxon>
        <taxon>Microbacteriaceae</taxon>
        <taxon>Agromyces</taxon>
    </lineage>
</organism>
<evidence type="ECO:0008006" key="4">
    <source>
        <dbReference type="Google" id="ProtNLM"/>
    </source>
</evidence>
<dbReference type="RefSeq" id="WP_157413302.1">
    <property type="nucleotide sequence ID" value="NZ_BAAAMK010000002.1"/>
</dbReference>
<keyword evidence="1" id="KW-0812">Transmembrane</keyword>
<feature type="transmembrane region" description="Helical" evidence="1">
    <location>
        <begin position="12"/>
        <end position="32"/>
    </location>
</feature>
<accession>A0ABP5BPP0</accession>
<keyword evidence="3" id="KW-1185">Reference proteome</keyword>
<feature type="transmembrane region" description="Helical" evidence="1">
    <location>
        <begin position="102"/>
        <end position="121"/>
    </location>
</feature>
<evidence type="ECO:0000256" key="1">
    <source>
        <dbReference type="SAM" id="Phobius"/>
    </source>
</evidence>
<dbReference type="Proteomes" id="UP001499954">
    <property type="component" value="Unassembled WGS sequence"/>
</dbReference>
<comment type="caution">
    <text evidence="2">The sequence shown here is derived from an EMBL/GenBank/DDBJ whole genome shotgun (WGS) entry which is preliminary data.</text>
</comment>
<name>A0ABP5BPP0_9MICO</name>
<feature type="transmembrane region" description="Helical" evidence="1">
    <location>
        <begin position="44"/>
        <end position="63"/>
    </location>
</feature>
<feature type="transmembrane region" description="Helical" evidence="1">
    <location>
        <begin position="70"/>
        <end position="90"/>
    </location>
</feature>
<gene>
    <name evidence="2" type="ORF">GCM10009717_13510</name>
</gene>
<keyword evidence="1" id="KW-0472">Membrane</keyword>
<reference evidence="3" key="1">
    <citation type="journal article" date="2019" name="Int. J. Syst. Evol. Microbiol.">
        <title>The Global Catalogue of Microorganisms (GCM) 10K type strain sequencing project: providing services to taxonomists for standard genome sequencing and annotation.</title>
        <authorList>
            <consortium name="The Broad Institute Genomics Platform"/>
            <consortium name="The Broad Institute Genome Sequencing Center for Infectious Disease"/>
            <person name="Wu L."/>
            <person name="Ma J."/>
        </authorList>
    </citation>
    <scope>NUCLEOTIDE SEQUENCE [LARGE SCALE GENOMIC DNA]</scope>
    <source>
        <strain evidence="3">JCM 13584</strain>
    </source>
</reference>
<proteinExistence type="predicted"/>
<evidence type="ECO:0000313" key="2">
    <source>
        <dbReference type="EMBL" id="GAA1948470.1"/>
    </source>
</evidence>